<keyword evidence="3" id="KW-1185">Reference proteome</keyword>
<feature type="compositionally biased region" description="Polar residues" evidence="1">
    <location>
        <begin position="1"/>
        <end position="11"/>
    </location>
</feature>
<gene>
    <name evidence="2" type="ORF">HICCMSTLAB_LOCUS2170</name>
</gene>
<evidence type="ECO:0000313" key="2">
    <source>
        <dbReference type="EMBL" id="CAG5076378.1"/>
    </source>
</evidence>
<sequence>MCLATLTISNDNGRDSPPEPAPPEVPPRGPSLLATHTIRAVQNRNGCAGNTNFASDDAQSEAYSDTFGDTSMKH</sequence>
<dbReference type="AlphaFoldDB" id="A0A8J2EEP1"/>
<organism evidence="2 3">
    <name type="scientific">Cotesia congregata</name>
    <name type="common">Parasitoid wasp</name>
    <name type="synonym">Apanteles congregatus</name>
    <dbReference type="NCBI Taxonomy" id="51543"/>
    <lineage>
        <taxon>Eukaryota</taxon>
        <taxon>Metazoa</taxon>
        <taxon>Ecdysozoa</taxon>
        <taxon>Arthropoda</taxon>
        <taxon>Hexapoda</taxon>
        <taxon>Insecta</taxon>
        <taxon>Pterygota</taxon>
        <taxon>Neoptera</taxon>
        <taxon>Endopterygota</taxon>
        <taxon>Hymenoptera</taxon>
        <taxon>Apocrita</taxon>
        <taxon>Ichneumonoidea</taxon>
        <taxon>Braconidae</taxon>
        <taxon>Microgastrinae</taxon>
        <taxon>Cotesia</taxon>
    </lineage>
</organism>
<protein>
    <submittedName>
        <fullName evidence="2">Uncharacterized protein</fullName>
    </submittedName>
</protein>
<dbReference type="OrthoDB" id="7700809at2759"/>
<accession>A0A8J2EEP1</accession>
<dbReference type="EMBL" id="CAJNRD030001117">
    <property type="protein sequence ID" value="CAG5076378.1"/>
    <property type="molecule type" value="Genomic_DNA"/>
</dbReference>
<dbReference type="Proteomes" id="UP000786811">
    <property type="component" value="Unassembled WGS sequence"/>
</dbReference>
<feature type="compositionally biased region" description="Polar residues" evidence="1">
    <location>
        <begin position="61"/>
        <end position="74"/>
    </location>
</feature>
<feature type="region of interest" description="Disordered" evidence="1">
    <location>
        <begin position="43"/>
        <end position="74"/>
    </location>
</feature>
<feature type="compositionally biased region" description="Pro residues" evidence="1">
    <location>
        <begin position="18"/>
        <end position="29"/>
    </location>
</feature>
<evidence type="ECO:0000256" key="1">
    <source>
        <dbReference type="SAM" id="MobiDB-lite"/>
    </source>
</evidence>
<feature type="compositionally biased region" description="Polar residues" evidence="1">
    <location>
        <begin position="43"/>
        <end position="54"/>
    </location>
</feature>
<reference evidence="2" key="1">
    <citation type="submission" date="2021-04" db="EMBL/GenBank/DDBJ databases">
        <authorList>
            <person name="Chebbi M.A.C M."/>
        </authorList>
    </citation>
    <scope>NUCLEOTIDE SEQUENCE</scope>
</reference>
<evidence type="ECO:0000313" key="3">
    <source>
        <dbReference type="Proteomes" id="UP000786811"/>
    </source>
</evidence>
<proteinExistence type="predicted"/>
<comment type="caution">
    <text evidence="2">The sequence shown here is derived from an EMBL/GenBank/DDBJ whole genome shotgun (WGS) entry which is preliminary data.</text>
</comment>
<feature type="region of interest" description="Disordered" evidence="1">
    <location>
        <begin position="1"/>
        <end position="31"/>
    </location>
</feature>
<name>A0A8J2EEP1_COTCN</name>